<dbReference type="GO" id="GO:0003681">
    <property type="term" value="F:bent DNA binding"/>
    <property type="evidence" value="ECO:0007669"/>
    <property type="project" value="TreeGrafter"/>
</dbReference>
<comment type="similarity">
    <text evidence="2">Belongs to the SNAPC3/SRD2 family.</text>
</comment>
<keyword evidence="5" id="KW-0804">Transcription</keyword>
<dbReference type="PANTHER" id="PTHR13421:SF16">
    <property type="entry name" value="SNRNA-ACTIVATING PROTEIN COMPLEX SUBUNIT 3"/>
    <property type="match status" value="1"/>
</dbReference>
<dbReference type="GO" id="GO:0042796">
    <property type="term" value="P:snRNA transcription by RNA polymerase III"/>
    <property type="evidence" value="ECO:0007669"/>
    <property type="project" value="TreeGrafter"/>
</dbReference>
<comment type="caution">
    <text evidence="8">The sequence shown here is derived from an EMBL/GenBank/DDBJ whole genome shotgun (WGS) entry which is preliminary data.</text>
</comment>
<evidence type="ECO:0000256" key="6">
    <source>
        <dbReference type="ARBA" id="ARBA00023242"/>
    </source>
</evidence>
<dbReference type="EMBL" id="CAXHTB010000006">
    <property type="protein sequence ID" value="CAL0308599.1"/>
    <property type="molecule type" value="Genomic_DNA"/>
</dbReference>
<proteinExistence type="inferred from homology"/>
<evidence type="ECO:0000256" key="1">
    <source>
        <dbReference type="ARBA" id="ARBA00004123"/>
    </source>
</evidence>
<dbReference type="AlphaFoldDB" id="A0AAV1WGY6"/>
<evidence type="ECO:0000313" key="9">
    <source>
        <dbReference type="Proteomes" id="UP001497480"/>
    </source>
</evidence>
<dbReference type="GO" id="GO:0000978">
    <property type="term" value="F:RNA polymerase II cis-regulatory region sequence-specific DNA binding"/>
    <property type="evidence" value="ECO:0007669"/>
    <property type="project" value="TreeGrafter"/>
</dbReference>
<dbReference type="InterPro" id="IPR022042">
    <property type="entry name" value="snRNA-activating_su3"/>
</dbReference>
<keyword evidence="6" id="KW-0539">Nucleus</keyword>
<keyword evidence="9" id="KW-1185">Reference proteome</keyword>
<dbReference type="GO" id="GO:0042795">
    <property type="term" value="P:snRNA transcription by RNA polymerase II"/>
    <property type="evidence" value="ECO:0007669"/>
    <property type="project" value="TreeGrafter"/>
</dbReference>
<dbReference type="GO" id="GO:0001006">
    <property type="term" value="F:RNA polymerase III type 3 promoter sequence-specific DNA binding"/>
    <property type="evidence" value="ECO:0007669"/>
    <property type="project" value="TreeGrafter"/>
</dbReference>
<dbReference type="GO" id="GO:0001046">
    <property type="term" value="F:core promoter sequence-specific DNA binding"/>
    <property type="evidence" value="ECO:0007669"/>
    <property type="project" value="TreeGrafter"/>
</dbReference>
<feature type="compositionally biased region" description="Low complexity" evidence="7">
    <location>
        <begin position="99"/>
        <end position="110"/>
    </location>
</feature>
<evidence type="ECO:0000256" key="4">
    <source>
        <dbReference type="ARBA" id="ARBA00023125"/>
    </source>
</evidence>
<dbReference type="PANTHER" id="PTHR13421">
    <property type="entry name" value="SNRNA-ACTIVATING PROTEIN COMPLEX SUBUNIT 3"/>
    <property type="match status" value="1"/>
</dbReference>
<evidence type="ECO:0000256" key="3">
    <source>
        <dbReference type="ARBA" id="ARBA00023015"/>
    </source>
</evidence>
<organism evidence="8 9">
    <name type="scientific">Lupinus luteus</name>
    <name type="common">European yellow lupine</name>
    <dbReference type="NCBI Taxonomy" id="3873"/>
    <lineage>
        <taxon>Eukaryota</taxon>
        <taxon>Viridiplantae</taxon>
        <taxon>Streptophyta</taxon>
        <taxon>Embryophyta</taxon>
        <taxon>Tracheophyta</taxon>
        <taxon>Spermatophyta</taxon>
        <taxon>Magnoliopsida</taxon>
        <taxon>eudicotyledons</taxon>
        <taxon>Gunneridae</taxon>
        <taxon>Pentapetalae</taxon>
        <taxon>rosids</taxon>
        <taxon>fabids</taxon>
        <taxon>Fabales</taxon>
        <taxon>Fabaceae</taxon>
        <taxon>Papilionoideae</taxon>
        <taxon>50 kb inversion clade</taxon>
        <taxon>genistoids sensu lato</taxon>
        <taxon>core genistoids</taxon>
        <taxon>Genisteae</taxon>
        <taxon>Lupinus</taxon>
    </lineage>
</organism>
<name>A0AAV1WGY6_LUPLU</name>
<protein>
    <recommendedName>
        <fullName evidence="10">snRNA-activating protein complex subunit</fullName>
    </recommendedName>
</protein>
<dbReference type="Proteomes" id="UP001497480">
    <property type="component" value="Unassembled WGS sequence"/>
</dbReference>
<evidence type="ECO:0000313" key="8">
    <source>
        <dbReference type="EMBL" id="CAL0308599.1"/>
    </source>
</evidence>
<reference evidence="8 9" key="1">
    <citation type="submission" date="2024-03" db="EMBL/GenBank/DDBJ databases">
        <authorList>
            <person name="Martinez-Hernandez J."/>
        </authorList>
    </citation>
    <scope>NUCLEOTIDE SEQUENCE [LARGE SCALE GENOMIC DNA]</scope>
</reference>
<gene>
    <name evidence="8" type="ORF">LLUT_LOCUS9659</name>
</gene>
<accession>A0AAV1WGY6</accession>
<dbReference type="GO" id="GO:0005634">
    <property type="term" value="C:nucleus"/>
    <property type="evidence" value="ECO:0007669"/>
    <property type="project" value="UniProtKB-SubCell"/>
</dbReference>
<keyword evidence="4" id="KW-0238">DNA-binding</keyword>
<keyword evidence="3" id="KW-0805">Transcription regulation</keyword>
<evidence type="ECO:0000256" key="2">
    <source>
        <dbReference type="ARBA" id="ARBA00010410"/>
    </source>
</evidence>
<evidence type="ECO:0008006" key="10">
    <source>
        <dbReference type="Google" id="ProtNLM"/>
    </source>
</evidence>
<sequence length="454" mass="52479">MEEEGVIESSIPDASECDVSIPRGGPIYVPNMLSPSTTLNHFHSSLLYQLQDIEAELLNHLHHEHEHENDLSVHDLKLFTDHDLMDMALKQLFHDRDNNSNNNNNNNNENQPPLLDQSNANNSTTKRKRKTRGSNNAILQSDCLEKAEQIVRIKHKQEEDKEAVRLNSFNPACKITESAQSSTRVERMRSLRSTSSIRKVNTVNLQEQIPVQHPEVVLSVEVYHNVRKRVKTQELLVLGGQTLSALRDKIYCSMDHVMQKAGQGDPSGYFLIEDVFYNDLRDPSAIDYSRPILDWLQNSKEEVQKKWEYIMNGEVQQKQKLIMGEVSAPDLPHFTSGEMHKIHFCDLRIRLGAGYLYCHQGDCNHTLVIRDMRLLHPDDMHNRAVYPITTFQRKLIFQKCSVCNIFRATKVTVDDKWTPKNPCFFCDECFTLLHLDEDGSPLHRGYKEYDYNHD</sequence>
<dbReference type="Pfam" id="PF12251">
    <property type="entry name" value="SNAPC3"/>
    <property type="match status" value="1"/>
</dbReference>
<evidence type="ECO:0000256" key="7">
    <source>
        <dbReference type="SAM" id="MobiDB-lite"/>
    </source>
</evidence>
<evidence type="ECO:0000256" key="5">
    <source>
        <dbReference type="ARBA" id="ARBA00023163"/>
    </source>
</evidence>
<dbReference type="GO" id="GO:0019185">
    <property type="term" value="C:snRNA-activating protein complex"/>
    <property type="evidence" value="ECO:0007669"/>
    <property type="project" value="TreeGrafter"/>
</dbReference>
<comment type="subcellular location">
    <subcellularLocation>
        <location evidence="1">Nucleus</location>
    </subcellularLocation>
</comment>
<feature type="region of interest" description="Disordered" evidence="7">
    <location>
        <begin position="95"/>
        <end position="139"/>
    </location>
</feature>